<dbReference type="EMBL" id="QGKW02000717">
    <property type="protein sequence ID" value="KAF2599477.1"/>
    <property type="molecule type" value="Genomic_DNA"/>
</dbReference>
<keyword evidence="1" id="KW-0812">Transmembrane</keyword>
<evidence type="ECO:0000256" key="1">
    <source>
        <dbReference type="SAM" id="Phobius"/>
    </source>
</evidence>
<accession>A0A8S9L0D5</accession>
<keyword evidence="1" id="KW-0472">Membrane</keyword>
<name>A0A8S9L0D5_BRACR</name>
<protein>
    <recommendedName>
        <fullName evidence="2">Retrotransposon gag domain-containing protein</fullName>
    </recommendedName>
</protein>
<feature type="transmembrane region" description="Helical" evidence="1">
    <location>
        <begin position="152"/>
        <end position="178"/>
    </location>
</feature>
<comment type="caution">
    <text evidence="3">The sequence shown here is derived from an EMBL/GenBank/DDBJ whole genome shotgun (WGS) entry which is preliminary data.</text>
</comment>
<sequence>MLAVPLSKVSRKATTCKGLGSTLTRPALQWYINLPSRSIASFVVLSDKFVEQFASSRDLEKTSDSLYEVLQHRAEPLRGYIARFNQEKVPIPECNLWRIPVDSILILLFLVESPGTQKIESSSAEFWPSVDRCWDINVDRWLSWMASPLFEAFVYATSCVIEFFCSLLLVFWNVALMYEQVVCSISCLKDVCDVLSRYVQCTSVYFSCVAIWVPENTKFVWS</sequence>
<dbReference type="PANTHER" id="PTHR33223">
    <property type="entry name" value="CCHC-TYPE DOMAIN-CONTAINING PROTEIN"/>
    <property type="match status" value="1"/>
</dbReference>
<evidence type="ECO:0000313" key="3">
    <source>
        <dbReference type="EMBL" id="KAF2599477.1"/>
    </source>
</evidence>
<dbReference type="AlphaFoldDB" id="A0A8S9L0D5"/>
<proteinExistence type="predicted"/>
<reference evidence="3" key="1">
    <citation type="submission" date="2019-12" db="EMBL/GenBank/DDBJ databases">
        <title>Genome sequencing and annotation of Brassica cretica.</title>
        <authorList>
            <person name="Studholme D.J."/>
            <person name="Sarris P.F."/>
        </authorList>
    </citation>
    <scope>NUCLEOTIDE SEQUENCE</scope>
    <source>
        <strain evidence="3">PFS-001/15</strain>
        <tissue evidence="3">Leaf</tissue>
    </source>
</reference>
<dbReference type="InterPro" id="IPR005162">
    <property type="entry name" value="Retrotrans_gag_dom"/>
</dbReference>
<evidence type="ECO:0000313" key="4">
    <source>
        <dbReference type="Proteomes" id="UP000712281"/>
    </source>
</evidence>
<dbReference type="Pfam" id="PF03732">
    <property type="entry name" value="Retrotrans_gag"/>
    <property type="match status" value="1"/>
</dbReference>
<keyword evidence="1" id="KW-1133">Transmembrane helix</keyword>
<dbReference type="Proteomes" id="UP000712281">
    <property type="component" value="Unassembled WGS sequence"/>
</dbReference>
<evidence type="ECO:0000259" key="2">
    <source>
        <dbReference type="Pfam" id="PF03732"/>
    </source>
</evidence>
<feature type="domain" description="Retrotransposon gag" evidence="2">
    <location>
        <begin position="23"/>
        <end position="89"/>
    </location>
</feature>
<gene>
    <name evidence="3" type="ORF">F2Q68_00010341</name>
</gene>
<organism evidence="3 4">
    <name type="scientific">Brassica cretica</name>
    <name type="common">Mustard</name>
    <dbReference type="NCBI Taxonomy" id="69181"/>
    <lineage>
        <taxon>Eukaryota</taxon>
        <taxon>Viridiplantae</taxon>
        <taxon>Streptophyta</taxon>
        <taxon>Embryophyta</taxon>
        <taxon>Tracheophyta</taxon>
        <taxon>Spermatophyta</taxon>
        <taxon>Magnoliopsida</taxon>
        <taxon>eudicotyledons</taxon>
        <taxon>Gunneridae</taxon>
        <taxon>Pentapetalae</taxon>
        <taxon>rosids</taxon>
        <taxon>malvids</taxon>
        <taxon>Brassicales</taxon>
        <taxon>Brassicaceae</taxon>
        <taxon>Brassiceae</taxon>
        <taxon>Brassica</taxon>
    </lineage>
</organism>
<dbReference type="PANTHER" id="PTHR33223:SF10">
    <property type="entry name" value="AMINOTRANSFERASE-LIKE PLANT MOBILE DOMAIN-CONTAINING PROTEIN"/>
    <property type="match status" value="1"/>
</dbReference>